<evidence type="ECO:0000256" key="4">
    <source>
        <dbReference type="RuleBase" id="RU003719"/>
    </source>
</evidence>
<dbReference type="SUPFAM" id="SSF52283">
    <property type="entry name" value="Formate/glycerate dehydrogenase catalytic domain-like"/>
    <property type="match status" value="1"/>
</dbReference>
<dbReference type="InterPro" id="IPR006140">
    <property type="entry name" value="D-isomer_DH_NAD-bd"/>
</dbReference>
<dbReference type="HOGENOM" id="CLU_019796_1_2_9"/>
<proteinExistence type="inferred from homology"/>
<dbReference type="PROSITE" id="PS00671">
    <property type="entry name" value="D_2_HYDROXYACID_DH_3"/>
    <property type="match status" value="1"/>
</dbReference>
<dbReference type="GO" id="GO:0051287">
    <property type="term" value="F:NAD binding"/>
    <property type="evidence" value="ECO:0007669"/>
    <property type="project" value="InterPro"/>
</dbReference>
<dbReference type="PANTHER" id="PTHR42789">
    <property type="entry name" value="D-ISOMER SPECIFIC 2-HYDROXYACID DEHYDROGENASE FAMILY PROTEIN (AFU_ORTHOLOGUE AFUA_6G10090)"/>
    <property type="match status" value="1"/>
</dbReference>
<evidence type="ECO:0000256" key="1">
    <source>
        <dbReference type="ARBA" id="ARBA00005854"/>
    </source>
</evidence>
<evidence type="ECO:0000259" key="5">
    <source>
        <dbReference type="Pfam" id="PF00389"/>
    </source>
</evidence>
<evidence type="ECO:0000256" key="2">
    <source>
        <dbReference type="ARBA" id="ARBA00023002"/>
    </source>
</evidence>
<dbReference type="AlphaFoldDB" id="C2JTA1"/>
<dbReference type="EMBL" id="ACIZ01000013">
    <property type="protein sequence ID" value="EEN81677.1"/>
    <property type="molecule type" value="Genomic_DNA"/>
</dbReference>
<feature type="domain" description="D-isomer specific 2-hydroxyacid dehydrogenase NAD-binding" evidence="6">
    <location>
        <begin position="117"/>
        <end position="295"/>
    </location>
</feature>
<dbReference type="SUPFAM" id="SSF51735">
    <property type="entry name" value="NAD(P)-binding Rossmann-fold domains"/>
    <property type="match status" value="1"/>
</dbReference>
<dbReference type="Pfam" id="PF00389">
    <property type="entry name" value="2-Hacid_dh"/>
    <property type="match status" value="1"/>
</dbReference>
<protein>
    <submittedName>
        <fullName evidence="7">4-phosphoerythronate dehydrogenase</fullName>
        <ecNumber evidence="7">1.1.1.290</ecNumber>
    </submittedName>
</protein>
<dbReference type="PANTHER" id="PTHR42789:SF1">
    <property type="entry name" value="D-ISOMER SPECIFIC 2-HYDROXYACID DEHYDROGENASE FAMILY PROTEIN (AFU_ORTHOLOGUE AFUA_6G10090)"/>
    <property type="match status" value="1"/>
</dbReference>
<keyword evidence="2 4" id="KW-0560">Oxidoreductase</keyword>
<dbReference type="EC" id="1.1.1.290" evidence="7"/>
<dbReference type="Proteomes" id="UP000004525">
    <property type="component" value="Unassembled WGS sequence"/>
</dbReference>
<dbReference type="Gene3D" id="3.40.50.720">
    <property type="entry name" value="NAD(P)-binding Rossmann-like Domain"/>
    <property type="match status" value="2"/>
</dbReference>
<organism evidence="7 8">
    <name type="scientific">Lacticaseibacillus rhamnosus (strain LMS2-1)</name>
    <dbReference type="NCBI Taxonomy" id="525361"/>
    <lineage>
        <taxon>Bacteria</taxon>
        <taxon>Bacillati</taxon>
        <taxon>Bacillota</taxon>
        <taxon>Bacilli</taxon>
        <taxon>Lactobacillales</taxon>
        <taxon>Lactobacillaceae</taxon>
        <taxon>Lacticaseibacillus</taxon>
    </lineage>
</organism>
<gene>
    <name evidence="7" type="primary">pdxB</name>
    <name evidence="7" type="ORF">HMPREF0539_0135</name>
</gene>
<sequence>MTTERWIFMAQVYISATLPKSANNALKRAGVDFEAYRGKGLITEAELQAHLSDAKVLITALSTPVSAATLAKAPHLKLIANYGAGFNNIDITAAKAHGVLVTNTPKVSTTSTAEVTLALMLAVLHRVTEGDRLMRGPGFSGWAPTFFLGHELAGKTVGIIGMGQIGQAVAKRVHAFDANILYTQHHQLPSEKEQSLGATFTDQATLLQQSDLVTLHLPLVPATHHLLDAQALATMKPSAYLINAARGPLIDEAALLEQLTAHRLAGAALDVYEAEPHVSSELKALDNVVLTPHIGNATVEARDAMAKIVTDNTLAILSGKQPRYIVND</sequence>
<evidence type="ECO:0000313" key="7">
    <source>
        <dbReference type="EMBL" id="EEN81677.1"/>
    </source>
</evidence>
<dbReference type="InterPro" id="IPR050857">
    <property type="entry name" value="D-2-hydroxyacid_DH"/>
</dbReference>
<dbReference type="CDD" id="cd12178">
    <property type="entry name" value="2-Hacid_dh_13"/>
    <property type="match status" value="1"/>
</dbReference>
<dbReference type="InterPro" id="IPR029753">
    <property type="entry name" value="D-isomer_DH_CS"/>
</dbReference>
<reference evidence="7" key="1">
    <citation type="submission" date="2009-01" db="EMBL/GenBank/DDBJ databases">
        <authorList>
            <person name="Qin X."/>
            <person name="Bachman B."/>
            <person name="Battles P."/>
            <person name="Bell A."/>
            <person name="Bess C."/>
            <person name="Bickham C."/>
            <person name="Chaboub L."/>
            <person name="Chen D."/>
            <person name="Coyle M."/>
            <person name="Deiros D.R."/>
            <person name="Dinh H."/>
            <person name="Forbes L."/>
            <person name="Fowler G."/>
            <person name="Francisco L."/>
            <person name="Fu Q."/>
            <person name="Gubbala S."/>
            <person name="Hale W."/>
            <person name="Han Y."/>
            <person name="Hemphill L."/>
            <person name="Highlander S.K."/>
            <person name="Hirani K."/>
            <person name="Hogues M."/>
            <person name="Jackson L."/>
            <person name="Jakkamsetti A."/>
            <person name="Javaid M."/>
            <person name="Jiang H."/>
            <person name="Korchina V."/>
            <person name="Kovar C."/>
            <person name="Lara F."/>
            <person name="Lee S."/>
            <person name="Mata R."/>
            <person name="Mathew T."/>
            <person name="Moen C."/>
            <person name="Morales K."/>
            <person name="Munidasa M."/>
            <person name="Nazareth L."/>
            <person name="Ngo R."/>
            <person name="Nguyen L."/>
            <person name="Okwuonu G."/>
            <person name="Ongeri F."/>
            <person name="Patil S."/>
            <person name="Petrosino J."/>
            <person name="Pham C."/>
            <person name="Pham P."/>
            <person name="Pu L.-L."/>
            <person name="Puazo M."/>
            <person name="Raj R."/>
            <person name="Reid J."/>
            <person name="Rouhana J."/>
            <person name="Saada N."/>
            <person name="Shang Y."/>
            <person name="Simmons D."/>
            <person name="Thornton R."/>
            <person name="Warren J."/>
            <person name="Weissenberger G."/>
            <person name="Zhang J."/>
            <person name="Zhang L."/>
            <person name="Zhou C."/>
            <person name="Zhu D."/>
            <person name="Muzny D."/>
            <person name="Worley K."/>
            <person name="Gibbs R."/>
        </authorList>
    </citation>
    <scope>NUCLEOTIDE SEQUENCE [LARGE SCALE GENOMIC DNA]</scope>
    <source>
        <strain evidence="7">LMS2-1</strain>
    </source>
</reference>
<dbReference type="InterPro" id="IPR036291">
    <property type="entry name" value="NAD(P)-bd_dom_sf"/>
</dbReference>
<comment type="similarity">
    <text evidence="1 4">Belongs to the D-isomer specific 2-hydroxyacid dehydrogenase family.</text>
</comment>
<comment type="caution">
    <text evidence="7">The sequence shown here is derived from an EMBL/GenBank/DDBJ whole genome shotgun (WGS) entry which is preliminary data.</text>
</comment>
<evidence type="ECO:0000259" key="6">
    <source>
        <dbReference type="Pfam" id="PF02826"/>
    </source>
</evidence>
<evidence type="ECO:0000256" key="3">
    <source>
        <dbReference type="ARBA" id="ARBA00023027"/>
    </source>
</evidence>
<dbReference type="Pfam" id="PF02826">
    <property type="entry name" value="2-Hacid_dh_C"/>
    <property type="match status" value="1"/>
</dbReference>
<feature type="domain" description="D-isomer specific 2-hydroxyacid dehydrogenase catalytic" evidence="5">
    <location>
        <begin position="14"/>
        <end position="327"/>
    </location>
</feature>
<dbReference type="GO" id="GO:0033711">
    <property type="term" value="F:4-phosphoerythronate dehydrogenase activity"/>
    <property type="evidence" value="ECO:0007669"/>
    <property type="project" value="UniProtKB-EC"/>
</dbReference>
<keyword evidence="8" id="KW-1185">Reference proteome</keyword>
<dbReference type="InterPro" id="IPR006139">
    <property type="entry name" value="D-isomer_2_OHA_DH_cat_dom"/>
</dbReference>
<keyword evidence="3" id="KW-0520">NAD</keyword>
<name>C2JTA1_LACRM</name>
<dbReference type="FunFam" id="3.40.50.720:FF:000203">
    <property type="entry name" value="D-3-phosphoglycerate dehydrogenase (SerA)"/>
    <property type="match status" value="1"/>
</dbReference>
<accession>C2JTA1</accession>
<evidence type="ECO:0000313" key="8">
    <source>
        <dbReference type="Proteomes" id="UP000004525"/>
    </source>
</evidence>